<keyword evidence="4" id="KW-0378">Hydrolase</keyword>
<dbReference type="GO" id="GO:0006952">
    <property type="term" value="P:defense response"/>
    <property type="evidence" value="ECO:0007669"/>
    <property type="project" value="UniProtKB-KW"/>
</dbReference>
<dbReference type="Pfam" id="PF18117">
    <property type="entry name" value="EDS1_EP"/>
    <property type="match status" value="1"/>
</dbReference>
<keyword evidence="3" id="KW-0963">Cytoplasm</keyword>
<dbReference type="PANTHER" id="PTHR47090">
    <property type="entry name" value="PROTEIN EDS1-RELATED"/>
    <property type="match status" value="1"/>
</dbReference>
<keyword evidence="6" id="KW-0539">Nucleus</keyword>
<dbReference type="InterPro" id="IPR029058">
    <property type="entry name" value="AB_hydrolase_fold"/>
</dbReference>
<gene>
    <name evidence="9" type="ORF">HKW66_Vig0084030</name>
</gene>
<evidence type="ECO:0000256" key="3">
    <source>
        <dbReference type="ARBA" id="ARBA00022490"/>
    </source>
</evidence>
<evidence type="ECO:0000259" key="8">
    <source>
        <dbReference type="Pfam" id="PF18117"/>
    </source>
</evidence>
<feature type="domain" description="EDS1 EP" evidence="8">
    <location>
        <begin position="310"/>
        <end position="498"/>
    </location>
</feature>
<sequence length="513" mass="59547">MEKRGELIEKAYGGSLRAHKSPDRPYLIEKISRNDPSEVIISFSGSGAVKDWYSQRNFGETKIDLSLFPSLRSIGSDEPALVNETFLKRFHGIISLARPSLADEVEKAMGKKKQIVFAGHSSGGPMAILATLWTLEKYQAPHSRGGIPPLCVTFGSPLIGNHIFSHATRREDWSRYFVHYVMRYDIVPRILFAPLSSLDQSFEEISQSFNPRSSTEAEEAQVAYRSLKEHAIYGTELQQIAAQNFVHLDQQQLQKLPLSEDDAGGSNDLGLSPRARLCLRAAAELEERKCENEKKLKEKRSFIEKKLTKELGEYREMWAHQRVGFYDGFREHKKAEDFKANVTRLEIAGVWDEIIEKLRNHELPDEFEANEEWVDLGTRCRKVVEPLDIANYYRHGRHYEDDASSYMVKGRPKRYRYPQRWLEHAKRRPREAISTSCFWAEVEQLRYKTSNGDVSDRDVEERVVRLVGQIEEWSKKEELDKDVFLEGSTFVKWWRTLHPRYKNQPYITSLIRE</sequence>
<organism evidence="9 10">
    <name type="scientific">Phaseolus angularis</name>
    <name type="common">Azuki bean</name>
    <name type="synonym">Vigna angularis</name>
    <dbReference type="NCBI Taxonomy" id="3914"/>
    <lineage>
        <taxon>Eukaryota</taxon>
        <taxon>Viridiplantae</taxon>
        <taxon>Streptophyta</taxon>
        <taxon>Embryophyta</taxon>
        <taxon>Tracheophyta</taxon>
        <taxon>Spermatophyta</taxon>
        <taxon>Magnoliopsida</taxon>
        <taxon>eudicotyledons</taxon>
        <taxon>Gunneridae</taxon>
        <taxon>Pentapetalae</taxon>
        <taxon>rosids</taxon>
        <taxon>fabids</taxon>
        <taxon>Fabales</taxon>
        <taxon>Fabaceae</taxon>
        <taxon>Papilionoideae</taxon>
        <taxon>50 kb inversion clade</taxon>
        <taxon>NPAAA clade</taxon>
        <taxon>indigoferoid/millettioid clade</taxon>
        <taxon>Phaseoleae</taxon>
        <taxon>Vigna</taxon>
    </lineage>
</organism>
<comment type="caution">
    <text evidence="9">The sequence shown here is derived from an EMBL/GenBank/DDBJ whole genome shotgun (WGS) entry which is preliminary data.</text>
</comment>
<dbReference type="PANTHER" id="PTHR47090:SF2">
    <property type="entry name" value="PROTEIN EDS1-RELATED"/>
    <property type="match status" value="1"/>
</dbReference>
<dbReference type="GO" id="GO:0016787">
    <property type="term" value="F:hydrolase activity"/>
    <property type="evidence" value="ECO:0007669"/>
    <property type="project" value="UniProtKB-KW"/>
</dbReference>
<name>A0A8T0KMF5_PHAAN</name>
<evidence type="ECO:0000256" key="1">
    <source>
        <dbReference type="ARBA" id="ARBA00004123"/>
    </source>
</evidence>
<dbReference type="Proteomes" id="UP000743370">
    <property type="component" value="Unassembled WGS sequence"/>
</dbReference>
<evidence type="ECO:0000259" key="7">
    <source>
        <dbReference type="Pfam" id="PF01764"/>
    </source>
</evidence>
<evidence type="ECO:0000313" key="10">
    <source>
        <dbReference type="Proteomes" id="UP000743370"/>
    </source>
</evidence>
<dbReference type="EMBL" id="JABFOF010000004">
    <property type="protein sequence ID" value="KAG2399115.1"/>
    <property type="molecule type" value="Genomic_DNA"/>
</dbReference>
<protein>
    <submittedName>
        <fullName evidence="9">Protein EDS1-like protein</fullName>
    </submittedName>
</protein>
<keyword evidence="5" id="KW-0611">Plant defense</keyword>
<dbReference type="AlphaFoldDB" id="A0A8T0KMF5"/>
<evidence type="ECO:0000256" key="2">
    <source>
        <dbReference type="ARBA" id="ARBA00004496"/>
    </source>
</evidence>
<accession>A0A8T0KMF5</accession>
<comment type="subcellular location">
    <subcellularLocation>
        <location evidence="2">Cytoplasm</location>
    </subcellularLocation>
    <subcellularLocation>
        <location evidence="1">Nucleus</location>
    </subcellularLocation>
</comment>
<feature type="domain" description="Fungal lipase-type" evidence="7">
    <location>
        <begin position="41"/>
        <end position="192"/>
    </location>
</feature>
<evidence type="ECO:0000256" key="5">
    <source>
        <dbReference type="ARBA" id="ARBA00022821"/>
    </source>
</evidence>
<dbReference type="InterPro" id="IPR002921">
    <property type="entry name" value="Fungal_lipase-type"/>
</dbReference>
<dbReference type="Gene3D" id="3.40.50.1820">
    <property type="entry name" value="alpha/beta hydrolase"/>
    <property type="match status" value="1"/>
</dbReference>
<evidence type="ECO:0000256" key="4">
    <source>
        <dbReference type="ARBA" id="ARBA00022801"/>
    </source>
</evidence>
<dbReference type="GO" id="GO:0005737">
    <property type="term" value="C:cytoplasm"/>
    <property type="evidence" value="ECO:0007669"/>
    <property type="project" value="UniProtKB-SubCell"/>
</dbReference>
<dbReference type="GO" id="GO:0006629">
    <property type="term" value="P:lipid metabolic process"/>
    <property type="evidence" value="ECO:0007669"/>
    <property type="project" value="InterPro"/>
</dbReference>
<evidence type="ECO:0000256" key="6">
    <source>
        <dbReference type="ARBA" id="ARBA00023242"/>
    </source>
</evidence>
<dbReference type="GO" id="GO:0005634">
    <property type="term" value="C:nucleus"/>
    <property type="evidence" value="ECO:0007669"/>
    <property type="project" value="UniProtKB-SubCell"/>
</dbReference>
<dbReference type="InterPro" id="IPR041266">
    <property type="entry name" value="EDS1_EP"/>
</dbReference>
<evidence type="ECO:0000313" key="9">
    <source>
        <dbReference type="EMBL" id="KAG2399115.1"/>
    </source>
</evidence>
<reference evidence="9 10" key="1">
    <citation type="submission" date="2020-05" db="EMBL/GenBank/DDBJ databases">
        <title>Vigna angularis (adzuki bean) Var. LongXiaoDou No. 4 denovo assembly.</title>
        <authorList>
            <person name="Xiang H."/>
        </authorList>
    </citation>
    <scope>NUCLEOTIDE SEQUENCE [LARGE SCALE GENOMIC DNA]</scope>
    <source>
        <tissue evidence="9">Leaf</tissue>
    </source>
</reference>
<dbReference type="SUPFAM" id="SSF53474">
    <property type="entry name" value="alpha/beta-Hydrolases"/>
    <property type="match status" value="1"/>
</dbReference>
<dbReference type="Pfam" id="PF01764">
    <property type="entry name" value="Lipase_3"/>
    <property type="match status" value="1"/>
</dbReference>
<dbReference type="InterPro" id="IPR044214">
    <property type="entry name" value="EDS1-like"/>
</dbReference>
<proteinExistence type="predicted"/>